<reference evidence="1 2" key="1">
    <citation type="journal article" date="2011" name="Stand. Genomic Sci.">
        <title>Draft genome sequence of Caminibacter mediatlanticus strain TB-2, an epsilonproteobacterium isolated from a deep-sea hydrothermal vent.</title>
        <authorList>
            <person name="Giovannelli D."/>
            <person name="Ferriera S."/>
            <person name="Johnson J."/>
            <person name="Kravitz S."/>
            <person name="Perez-Rodriguez I."/>
            <person name="Ricci J."/>
            <person name="O'Brien C."/>
            <person name="Voordeckers J.W."/>
            <person name="Bini E."/>
            <person name="Vetriani C."/>
        </authorList>
    </citation>
    <scope>NUCLEOTIDE SEQUENCE [LARGE SCALE GENOMIC DNA]</scope>
    <source>
        <strain evidence="1 2">TB-2</strain>
    </source>
</reference>
<comment type="caution">
    <text evidence="1">The sequence shown here is derived from an EMBL/GenBank/DDBJ whole genome shotgun (WGS) entry which is preliminary data.</text>
</comment>
<dbReference type="AlphaFoldDB" id="A0AAI9AHW2"/>
<protein>
    <submittedName>
        <fullName evidence="1">Uncharacterized protein</fullName>
    </submittedName>
</protein>
<accession>A0AAI9AHW2</accession>
<dbReference type="Proteomes" id="UP000003288">
    <property type="component" value="Unassembled WGS sequence"/>
</dbReference>
<proteinExistence type="predicted"/>
<sequence length="27" mass="3161">MIKSIKIMRVLNIFKVTNLFKIGIILN</sequence>
<dbReference type="EMBL" id="ABCJ01000003">
    <property type="protein sequence ID" value="EDM23784.1"/>
    <property type="molecule type" value="Genomic_DNA"/>
</dbReference>
<name>A0AAI9AHW2_9BACT</name>
<evidence type="ECO:0000313" key="2">
    <source>
        <dbReference type="Proteomes" id="UP000003288"/>
    </source>
</evidence>
<organism evidence="1 2">
    <name type="scientific">Caminibacter mediatlanticus TB-2</name>
    <dbReference type="NCBI Taxonomy" id="391592"/>
    <lineage>
        <taxon>Bacteria</taxon>
        <taxon>Pseudomonadati</taxon>
        <taxon>Campylobacterota</taxon>
        <taxon>Epsilonproteobacteria</taxon>
        <taxon>Nautiliales</taxon>
        <taxon>Nautiliaceae</taxon>
        <taxon>Caminibacter</taxon>
    </lineage>
</organism>
<gene>
    <name evidence="1" type="ORF">CMTB2_00914</name>
</gene>
<evidence type="ECO:0000313" key="1">
    <source>
        <dbReference type="EMBL" id="EDM23784.1"/>
    </source>
</evidence>